<feature type="transmembrane region" description="Helical" evidence="10">
    <location>
        <begin position="107"/>
        <end position="130"/>
    </location>
</feature>
<dbReference type="InterPro" id="IPR044746">
    <property type="entry name" value="ABCC_6TM_D1"/>
</dbReference>
<evidence type="ECO:0000256" key="6">
    <source>
        <dbReference type="ARBA" id="ARBA00022989"/>
    </source>
</evidence>
<evidence type="ECO:0000256" key="8">
    <source>
        <dbReference type="ARBA" id="ARBA00023180"/>
    </source>
</evidence>
<feature type="domain" description="ABC transporter" evidence="11">
    <location>
        <begin position="1369"/>
        <end position="1589"/>
    </location>
</feature>
<evidence type="ECO:0000256" key="2">
    <source>
        <dbReference type="ARBA" id="ARBA00022448"/>
    </source>
</evidence>
<feature type="domain" description="ABC transmembrane type-1" evidence="12">
    <location>
        <begin position="1053"/>
        <end position="1333"/>
    </location>
</feature>
<feature type="domain" description="ABC transmembrane type-1" evidence="12">
    <location>
        <begin position="285"/>
        <end position="567"/>
    </location>
</feature>
<feature type="transmembrane region" description="Helical" evidence="10">
    <location>
        <begin position="1305"/>
        <end position="1328"/>
    </location>
</feature>
<feature type="transmembrane region" description="Helical" evidence="10">
    <location>
        <begin position="43"/>
        <end position="61"/>
    </location>
</feature>
<dbReference type="GO" id="GO:0005524">
    <property type="term" value="F:ATP binding"/>
    <property type="evidence" value="ECO:0007669"/>
    <property type="project" value="UniProtKB-KW"/>
</dbReference>
<evidence type="ECO:0008006" key="15">
    <source>
        <dbReference type="Google" id="ProtNLM"/>
    </source>
</evidence>
<dbReference type="CDD" id="cd03250">
    <property type="entry name" value="ABCC_MRP_domain1"/>
    <property type="match status" value="1"/>
</dbReference>
<gene>
    <name evidence="13" type="ORF">BCR44DRAFT_34138</name>
</gene>
<dbReference type="Pfam" id="PF00005">
    <property type="entry name" value="ABC_tran"/>
    <property type="match status" value="2"/>
</dbReference>
<dbReference type="Proteomes" id="UP000193411">
    <property type="component" value="Unassembled WGS sequence"/>
</dbReference>
<feature type="transmembrane region" description="Helical" evidence="10">
    <location>
        <begin position="171"/>
        <end position="190"/>
    </location>
</feature>
<keyword evidence="2" id="KW-0813">Transport</keyword>
<evidence type="ECO:0000313" key="14">
    <source>
        <dbReference type="Proteomes" id="UP000193411"/>
    </source>
</evidence>
<dbReference type="FunFam" id="3.40.50.300:FF:000997">
    <property type="entry name" value="Multidrug resistance-associated protein 1"/>
    <property type="match status" value="1"/>
</dbReference>
<protein>
    <recommendedName>
        <fullName evidence="15">P-loop containing nucleoside triphosphate hydrolase protein</fullName>
    </recommendedName>
</protein>
<evidence type="ECO:0000259" key="11">
    <source>
        <dbReference type="PROSITE" id="PS50893"/>
    </source>
</evidence>
<keyword evidence="5" id="KW-0067">ATP-binding</keyword>
<keyword evidence="7 10" id="KW-0472">Membrane</keyword>
<dbReference type="EMBL" id="MCFL01000009">
    <property type="protein sequence ID" value="ORZ38330.1"/>
    <property type="molecule type" value="Genomic_DNA"/>
</dbReference>
<dbReference type="PROSITE" id="PS00211">
    <property type="entry name" value="ABC_TRANSPORTER_1"/>
    <property type="match status" value="1"/>
</dbReference>
<feature type="compositionally biased region" description="Acidic residues" evidence="9">
    <location>
        <begin position="1010"/>
        <end position="1028"/>
    </location>
</feature>
<sequence>MSDSHSLGGLSEGPGQFCAYELGQASLSSARDIDLTLCAQNTILTPTITAAFLVFAIARFVRLRGKPDIPDNRPPWLVAAKWILPPAITLTALALLIVHLVNTSGQFTDMALFALLTTLTLAIASAMHIVEHKRNRAPSGTLSMYYLFNILLLGWRVRAVATLVLVPTAELVLFACLVGGHVVLLGLECLSVRPYDPLAPTVDPMASPEPLAHIFARIFFTWPWPIVKRGYSKYLTLDDMWTLQSQHTAQDNYTRFIRNFEQYRSRGHRHALLFALGKTYGLGMLLVLTGLLVVQVFNFCVPLLVERLIAYVGAWALGGVSKVQGVVIAFGFLGLSVMSSLIYNATFYKCFLYDMIVRAGLMNAVYHKAMRIPSHDRDSTGSLVNHLQVDAFAVARVFFDLPNMAIVPLQVISYLALLYLRIGIAAVISFVLVFMAALLISWFAKKTLGYQKSRLDAMDERIRLTSEAIKGVRTIKLYGWNPFFQSRIERIRDRELAALQKSNAMMSFQAAFSILIPNLLAFATFTLSTVIGDVVFNPQTVFVVLSVLQMLANPLNALIWGFSPLMSAVAGYGRLRKFFEHIEMDSEGVSMIPDGQDGGVAIRIKDGYFFWENAAAVTAAKEADAKAAAAVDEERTKLNGYADKEPDDRKYKKAAKRPHVTHVAAPADLQECTLKGIDLEIAKGSLTAVVATVGQGKSSLVSAMLGEIYKARGTVERAGSVAYVPQTPFVVNATVRDNITFGHHYDPKLYARVIHACSLTRDFAVLAKGDLTTIGEHGINLSGGQRARISCARACYAALAAESVIDIVIFDDPLSAVDAHVDAHMFEHMLGPNSILSGKTRVLVTHAVHHLPEVDRIVLLESGRIVDQGRYTQLAERAKRDPSSVFARLVTVFNNKRRGGGANEQDLGDLVVEDETGHVEVAQRSASVSDDDDQDAILAVPEELMHSQDTLVARRAGGARSAAEDLERASLLGGDVDNDAQSIRSAGSLRRRASRQSSISKLKKQSLAQDEADVEESAGIDSDNEDEEHMERGSVSRDVYLAYIKFCGVWAFVINITLSSICVGLTLGVQYVLGSWSRAVEVDPSPATTWKWLGTFAGMVALNTLLTGCAFYFFFAFIAIRCSRVTSATLLRRVLRLPMSFFDVTPSGRVINRFSKDQDGIDSMLPPQIHHYFYSVLQLGAILVAIATATPWFLALVLPLAIIFYRVQDLFLRTSRELQRLGSVTRSPIFQAFSESLEGLSSIRAYGQQARFHESIEAKIDTANKPLYTQLGINRWLGVILQLISTMMLFGSALFAALSPEKGTTLIGVSLTFAQQLSWMLIMIVRVYCDIETNIVAVERIREYSETAPEAPDTTDYPLDAAWPTKGHIEFVDYSTRYRPGLDLVLRNLSLSIQGGEKIGIVGRTGSGKSSSLAALFRLMESATGSILVDGVNVADLGLLDLRTRLTVLPQEPTIFECTVRENLDPTGTHSDQDLWKALETAHLKDVISALSGGLDTKIKQGSLSVGQAQLLCLSRAILRKTKILALDEASASIDHATDELVQSTIRQVFDGCTILCIAHRVSTVHVFLICLPSIQPFIFDSHHIASRR</sequence>
<dbReference type="PANTHER" id="PTHR24223">
    <property type="entry name" value="ATP-BINDING CASSETTE SUB-FAMILY C"/>
    <property type="match status" value="1"/>
</dbReference>
<dbReference type="InterPro" id="IPR036640">
    <property type="entry name" value="ABC1_TM_sf"/>
</dbReference>
<evidence type="ECO:0000313" key="13">
    <source>
        <dbReference type="EMBL" id="ORZ38330.1"/>
    </source>
</evidence>
<dbReference type="SUPFAM" id="SSF52540">
    <property type="entry name" value="P-loop containing nucleoside triphosphate hydrolases"/>
    <property type="match status" value="2"/>
</dbReference>
<dbReference type="SMART" id="SM00382">
    <property type="entry name" value="AAA"/>
    <property type="match status" value="2"/>
</dbReference>
<feature type="transmembrane region" description="Helical" evidence="10">
    <location>
        <begin position="1172"/>
        <end position="1205"/>
    </location>
</feature>
<dbReference type="InterPro" id="IPR027417">
    <property type="entry name" value="P-loop_NTPase"/>
</dbReference>
<dbReference type="Gene3D" id="1.20.1560.10">
    <property type="entry name" value="ABC transporter type 1, transmembrane domain"/>
    <property type="match status" value="2"/>
</dbReference>
<evidence type="ECO:0000259" key="12">
    <source>
        <dbReference type="PROSITE" id="PS50929"/>
    </source>
</evidence>
<dbReference type="GO" id="GO:0016887">
    <property type="term" value="F:ATP hydrolysis activity"/>
    <property type="evidence" value="ECO:0007669"/>
    <property type="project" value="InterPro"/>
</dbReference>
<dbReference type="PROSITE" id="PS50893">
    <property type="entry name" value="ABC_TRANSPORTER_2"/>
    <property type="match status" value="2"/>
</dbReference>
<dbReference type="STRING" id="765915.A0A1Y2HUR0"/>
<evidence type="ECO:0000256" key="4">
    <source>
        <dbReference type="ARBA" id="ARBA00022741"/>
    </source>
</evidence>
<comment type="caution">
    <text evidence="13">The sequence shown here is derived from an EMBL/GenBank/DDBJ whole genome shotgun (WGS) entry which is preliminary data.</text>
</comment>
<feature type="transmembrane region" description="Helical" evidence="10">
    <location>
        <begin position="1093"/>
        <end position="1120"/>
    </location>
</feature>
<keyword evidence="4" id="KW-0547">Nucleotide-binding</keyword>
<feature type="transmembrane region" description="Helical" evidence="10">
    <location>
        <begin position="1276"/>
        <end position="1298"/>
    </location>
</feature>
<dbReference type="InterPro" id="IPR044726">
    <property type="entry name" value="ABCC_6TM_D2"/>
</dbReference>
<dbReference type="CDD" id="cd18579">
    <property type="entry name" value="ABC_6TM_ABCC_D1"/>
    <property type="match status" value="1"/>
</dbReference>
<feature type="transmembrane region" description="Helical" evidence="10">
    <location>
        <begin position="271"/>
        <end position="297"/>
    </location>
</feature>
<accession>A0A1Y2HUR0</accession>
<comment type="subcellular location">
    <subcellularLocation>
        <location evidence="1">Membrane</location>
        <topology evidence="1">Multi-pass membrane protein</topology>
    </subcellularLocation>
</comment>
<feature type="compositionally biased region" description="Low complexity" evidence="9">
    <location>
        <begin position="995"/>
        <end position="1009"/>
    </location>
</feature>
<dbReference type="PROSITE" id="PS50929">
    <property type="entry name" value="ABC_TM1F"/>
    <property type="match status" value="2"/>
</dbReference>
<dbReference type="SUPFAM" id="SSF90123">
    <property type="entry name" value="ABC transporter transmembrane region"/>
    <property type="match status" value="2"/>
</dbReference>
<dbReference type="FunFam" id="1.20.1560.10:FF:000010">
    <property type="entry name" value="Multidrug resistance-associated ABC transporter"/>
    <property type="match status" value="1"/>
</dbReference>
<dbReference type="OrthoDB" id="6500128at2759"/>
<dbReference type="Pfam" id="PF00664">
    <property type="entry name" value="ABC_membrane"/>
    <property type="match status" value="2"/>
</dbReference>
<dbReference type="CDD" id="cd18580">
    <property type="entry name" value="ABC_6TM_ABCC_D2"/>
    <property type="match status" value="1"/>
</dbReference>
<reference evidence="13 14" key="1">
    <citation type="submission" date="2016-07" db="EMBL/GenBank/DDBJ databases">
        <title>Pervasive Adenine N6-methylation of Active Genes in Fungi.</title>
        <authorList>
            <consortium name="DOE Joint Genome Institute"/>
            <person name="Mondo S.J."/>
            <person name="Dannebaum R.O."/>
            <person name="Kuo R.C."/>
            <person name="Labutti K."/>
            <person name="Haridas S."/>
            <person name="Kuo A."/>
            <person name="Salamov A."/>
            <person name="Ahrendt S.R."/>
            <person name="Lipzen A."/>
            <person name="Sullivan W."/>
            <person name="Andreopoulos W.B."/>
            <person name="Clum A."/>
            <person name="Lindquist E."/>
            <person name="Daum C."/>
            <person name="Ramamoorthy G.K."/>
            <person name="Gryganskyi A."/>
            <person name="Culley D."/>
            <person name="Magnuson J.K."/>
            <person name="James T.Y."/>
            <person name="O'Malley M.A."/>
            <person name="Stajich J.E."/>
            <person name="Spatafora J.W."/>
            <person name="Visel A."/>
            <person name="Grigoriev I.V."/>
        </authorList>
    </citation>
    <scope>NUCLEOTIDE SEQUENCE [LARGE SCALE GENOMIC DNA]</scope>
    <source>
        <strain evidence="13 14">PL171</strain>
    </source>
</reference>
<keyword evidence="6 10" id="KW-1133">Transmembrane helix</keyword>
<evidence type="ECO:0000256" key="9">
    <source>
        <dbReference type="SAM" id="MobiDB-lite"/>
    </source>
</evidence>
<dbReference type="CDD" id="cd03244">
    <property type="entry name" value="ABCC_MRP_domain2"/>
    <property type="match status" value="1"/>
</dbReference>
<dbReference type="InterPro" id="IPR056227">
    <property type="entry name" value="TMD0_ABC"/>
</dbReference>
<feature type="domain" description="ABC transporter" evidence="11">
    <location>
        <begin position="655"/>
        <end position="887"/>
    </location>
</feature>
<dbReference type="PANTHER" id="PTHR24223:SF399">
    <property type="entry name" value="ABC TRANSPORTER ATNG"/>
    <property type="match status" value="1"/>
</dbReference>
<dbReference type="InterPro" id="IPR003593">
    <property type="entry name" value="AAA+_ATPase"/>
</dbReference>
<evidence type="ECO:0000256" key="5">
    <source>
        <dbReference type="ARBA" id="ARBA00022840"/>
    </source>
</evidence>
<dbReference type="GO" id="GO:0016020">
    <property type="term" value="C:membrane"/>
    <property type="evidence" value="ECO:0007669"/>
    <property type="project" value="UniProtKB-SubCell"/>
</dbReference>
<dbReference type="FunFam" id="3.40.50.300:FF:000163">
    <property type="entry name" value="Multidrug resistance-associated protein member 4"/>
    <property type="match status" value="1"/>
</dbReference>
<feature type="transmembrane region" description="Helical" evidence="10">
    <location>
        <begin position="142"/>
        <end position="165"/>
    </location>
</feature>
<name>A0A1Y2HUR0_9FUNG</name>
<feature type="transmembrane region" description="Helical" evidence="10">
    <location>
        <begin position="82"/>
        <end position="101"/>
    </location>
</feature>
<dbReference type="InterPro" id="IPR003439">
    <property type="entry name" value="ABC_transporter-like_ATP-bd"/>
</dbReference>
<dbReference type="Gene3D" id="3.40.50.300">
    <property type="entry name" value="P-loop containing nucleotide triphosphate hydrolases"/>
    <property type="match status" value="2"/>
</dbReference>
<proteinExistence type="predicted"/>
<dbReference type="InterPro" id="IPR017871">
    <property type="entry name" value="ABC_transporter-like_CS"/>
</dbReference>
<organism evidence="13 14">
    <name type="scientific">Catenaria anguillulae PL171</name>
    <dbReference type="NCBI Taxonomy" id="765915"/>
    <lineage>
        <taxon>Eukaryota</taxon>
        <taxon>Fungi</taxon>
        <taxon>Fungi incertae sedis</taxon>
        <taxon>Blastocladiomycota</taxon>
        <taxon>Blastocladiomycetes</taxon>
        <taxon>Blastocladiales</taxon>
        <taxon>Catenariaceae</taxon>
        <taxon>Catenaria</taxon>
    </lineage>
</organism>
<dbReference type="GO" id="GO:0140359">
    <property type="term" value="F:ABC-type transporter activity"/>
    <property type="evidence" value="ECO:0007669"/>
    <property type="project" value="InterPro"/>
</dbReference>
<evidence type="ECO:0000256" key="7">
    <source>
        <dbReference type="ARBA" id="ARBA00023136"/>
    </source>
</evidence>
<dbReference type="InterPro" id="IPR050173">
    <property type="entry name" value="ABC_transporter_C-like"/>
</dbReference>
<feature type="region of interest" description="Disordered" evidence="9">
    <location>
        <begin position="984"/>
        <end position="1031"/>
    </location>
</feature>
<evidence type="ECO:0000256" key="10">
    <source>
        <dbReference type="SAM" id="Phobius"/>
    </source>
</evidence>
<keyword evidence="3 10" id="KW-0812">Transmembrane</keyword>
<evidence type="ECO:0000256" key="1">
    <source>
        <dbReference type="ARBA" id="ARBA00004141"/>
    </source>
</evidence>
<keyword evidence="8" id="KW-0325">Glycoprotein</keyword>
<keyword evidence="14" id="KW-1185">Reference proteome</keyword>
<feature type="transmembrane region" description="Helical" evidence="10">
    <location>
        <begin position="510"/>
        <end position="531"/>
    </location>
</feature>
<feature type="transmembrane region" description="Helical" evidence="10">
    <location>
        <begin position="1040"/>
        <end position="1073"/>
    </location>
</feature>
<dbReference type="Pfam" id="PF24357">
    <property type="entry name" value="TMD0_ABC"/>
    <property type="match status" value="1"/>
</dbReference>
<evidence type="ECO:0000256" key="3">
    <source>
        <dbReference type="ARBA" id="ARBA00022692"/>
    </source>
</evidence>
<feature type="transmembrane region" description="Helical" evidence="10">
    <location>
        <begin position="551"/>
        <end position="572"/>
    </location>
</feature>
<dbReference type="InterPro" id="IPR011527">
    <property type="entry name" value="ABC1_TM_dom"/>
</dbReference>
<feature type="transmembrane region" description="Helical" evidence="10">
    <location>
        <begin position="418"/>
        <end position="444"/>
    </location>
</feature>